<protein>
    <recommendedName>
        <fullName evidence="2">Metallo-beta-lactamase domain-containing protein</fullName>
    </recommendedName>
</protein>
<feature type="region of interest" description="Disordered" evidence="1">
    <location>
        <begin position="389"/>
        <end position="494"/>
    </location>
</feature>
<dbReference type="HOGENOM" id="CLU_031317_4_1_1"/>
<accession>K5WL27</accession>
<feature type="compositionally biased region" description="Basic and acidic residues" evidence="1">
    <location>
        <begin position="422"/>
        <end position="439"/>
    </location>
</feature>
<dbReference type="AlphaFoldDB" id="K5WL27"/>
<reference evidence="3 4" key="1">
    <citation type="journal article" date="2012" name="BMC Genomics">
        <title>Comparative genomics of the white-rot fungi, Phanerochaete carnosa and P. chrysosporium, to elucidate the genetic basis of the distinct wood types they colonize.</title>
        <authorList>
            <person name="Suzuki H."/>
            <person name="MacDonald J."/>
            <person name="Syed K."/>
            <person name="Salamov A."/>
            <person name="Hori C."/>
            <person name="Aerts A."/>
            <person name="Henrissat B."/>
            <person name="Wiebenga A."/>
            <person name="vanKuyk P.A."/>
            <person name="Barry K."/>
            <person name="Lindquist E."/>
            <person name="LaButti K."/>
            <person name="Lapidus A."/>
            <person name="Lucas S."/>
            <person name="Coutinho P."/>
            <person name="Gong Y."/>
            <person name="Samejima M."/>
            <person name="Mahadevan R."/>
            <person name="Abou-Zaid M."/>
            <person name="de Vries R.P."/>
            <person name="Igarashi K."/>
            <person name="Yadav J.S."/>
            <person name="Grigoriev I.V."/>
            <person name="Master E.R."/>
        </authorList>
    </citation>
    <scope>NUCLEOTIDE SEQUENCE [LARGE SCALE GENOMIC DNA]</scope>
    <source>
        <strain evidence="3 4">HHB-10118-sp</strain>
    </source>
</reference>
<sequence>MERHRYPSHPRNNMAVTFLGTTSGGGPTDTRNCSSLVVGAMGNNELWMVDCAEGTVRQFSTQPHRDARRVKINDVTKMFITHMHADHTMGIITLLRNVLGMYRGDSHEGPVVPRPVRTPKIEIYGPRGIRHFIRTIFTLTHTRSADRYCVHELLMHGETASASANDAEQLHPSEEAGTDIPCGEDGFWRGVVSHKLHRGGANRLVVDAGPIVHRDPCIGYIIREKLNLYPNVERNEAPYTLKPRMIVALGDTSDPTALIPLVTEDPDAPVSLLIHEATDAYIPPSVDPDQRTGKNRSEQSVMQKAVEKGHSTPAMAGLFARQISAERLALNHIGSRFPAPPHAPKSFRDKFRRDCMAEVEAQATRTWNPENGASAMAVSDFDRIIIPPNPLVPVGAQESEAEENAEHGEDAGQSPSTSAGTDVERSQAHHSSDPAEQGKPRSRGGFQGRDKSRGAGKKREHSGCTSRRGHDTGRGDGRRQHPNHKKQRRHDDGA</sequence>
<dbReference type="GO" id="GO:0042781">
    <property type="term" value="F:3'-tRNA processing endoribonuclease activity"/>
    <property type="evidence" value="ECO:0007669"/>
    <property type="project" value="TreeGrafter"/>
</dbReference>
<dbReference type="InterPro" id="IPR001279">
    <property type="entry name" value="Metallo-B-lactamas"/>
</dbReference>
<dbReference type="PANTHER" id="PTHR46018:SF2">
    <property type="entry name" value="ZINC PHOSPHODIESTERASE ELAC PROTEIN 1"/>
    <property type="match status" value="1"/>
</dbReference>
<dbReference type="KEGG" id="pco:PHACADRAFT_262883"/>
<organism evidence="3 4">
    <name type="scientific">Phanerochaete carnosa (strain HHB-10118-sp)</name>
    <name type="common">White-rot fungus</name>
    <name type="synonym">Peniophora carnosa</name>
    <dbReference type="NCBI Taxonomy" id="650164"/>
    <lineage>
        <taxon>Eukaryota</taxon>
        <taxon>Fungi</taxon>
        <taxon>Dikarya</taxon>
        <taxon>Basidiomycota</taxon>
        <taxon>Agaricomycotina</taxon>
        <taxon>Agaricomycetes</taxon>
        <taxon>Polyporales</taxon>
        <taxon>Phanerochaetaceae</taxon>
        <taxon>Phanerochaete</taxon>
    </lineage>
</organism>
<dbReference type="PANTHER" id="PTHR46018">
    <property type="entry name" value="ZINC PHOSPHODIESTERASE ELAC PROTEIN 1"/>
    <property type="match status" value="1"/>
</dbReference>
<evidence type="ECO:0000259" key="2">
    <source>
        <dbReference type="Pfam" id="PF00753"/>
    </source>
</evidence>
<dbReference type="Gene3D" id="3.60.15.10">
    <property type="entry name" value="Ribonuclease Z/Hydroxyacylglutathione hydrolase-like"/>
    <property type="match status" value="1"/>
</dbReference>
<dbReference type="RefSeq" id="XP_007400141.1">
    <property type="nucleotide sequence ID" value="XM_007400079.1"/>
</dbReference>
<dbReference type="SUPFAM" id="SSF56281">
    <property type="entry name" value="Metallo-hydrolase/oxidoreductase"/>
    <property type="match status" value="1"/>
</dbReference>
<dbReference type="STRING" id="650164.K5WL27"/>
<evidence type="ECO:0000313" key="3">
    <source>
        <dbReference type="EMBL" id="EKM50977.1"/>
    </source>
</evidence>
<dbReference type="OrthoDB" id="527344at2759"/>
<name>K5WL27_PHACS</name>
<gene>
    <name evidence="3" type="ORF">PHACADRAFT_262883</name>
</gene>
<dbReference type="Proteomes" id="UP000008370">
    <property type="component" value="Unassembled WGS sequence"/>
</dbReference>
<proteinExistence type="predicted"/>
<evidence type="ECO:0000313" key="4">
    <source>
        <dbReference type="Proteomes" id="UP000008370"/>
    </source>
</evidence>
<dbReference type="Pfam" id="PF00753">
    <property type="entry name" value="Lactamase_B"/>
    <property type="match status" value="1"/>
</dbReference>
<dbReference type="InParanoid" id="K5WL27"/>
<feature type="domain" description="Metallo-beta-lactamase" evidence="2">
    <location>
        <begin position="30"/>
        <end position="95"/>
    </location>
</feature>
<dbReference type="GO" id="GO:0005634">
    <property type="term" value="C:nucleus"/>
    <property type="evidence" value="ECO:0007669"/>
    <property type="project" value="TreeGrafter"/>
</dbReference>
<dbReference type="GeneID" id="18918409"/>
<keyword evidence="4" id="KW-1185">Reference proteome</keyword>
<feature type="compositionally biased region" description="Basic and acidic residues" evidence="1">
    <location>
        <begin position="468"/>
        <end position="479"/>
    </location>
</feature>
<evidence type="ECO:0000256" key="1">
    <source>
        <dbReference type="SAM" id="MobiDB-lite"/>
    </source>
</evidence>
<dbReference type="EMBL" id="JH930477">
    <property type="protein sequence ID" value="EKM50977.1"/>
    <property type="molecule type" value="Genomic_DNA"/>
</dbReference>
<dbReference type="InterPro" id="IPR036866">
    <property type="entry name" value="RibonucZ/Hydroxyglut_hydro"/>
</dbReference>